<dbReference type="RefSeq" id="WP_306985453.1">
    <property type="nucleotide sequence ID" value="NZ_JAUSYQ010000002.1"/>
</dbReference>
<dbReference type="PANTHER" id="PTHR43335:SF4">
    <property type="entry name" value="ABC TRANSPORTER, ATP-BINDING PROTEIN"/>
    <property type="match status" value="1"/>
</dbReference>
<evidence type="ECO:0000259" key="6">
    <source>
        <dbReference type="PROSITE" id="PS50893"/>
    </source>
</evidence>
<accession>A0AAW8FSV2</accession>
<dbReference type="SMART" id="SM00382">
    <property type="entry name" value="AAA"/>
    <property type="match status" value="1"/>
</dbReference>
<dbReference type="GO" id="GO:0016887">
    <property type="term" value="F:ATP hydrolysis activity"/>
    <property type="evidence" value="ECO:0007669"/>
    <property type="project" value="InterPro"/>
</dbReference>
<feature type="domain" description="ABC transporter" evidence="6">
    <location>
        <begin position="2"/>
        <end position="227"/>
    </location>
</feature>
<keyword evidence="3" id="KW-0547">Nucleotide-binding</keyword>
<dbReference type="GO" id="GO:0005524">
    <property type="term" value="F:ATP binding"/>
    <property type="evidence" value="ECO:0007669"/>
    <property type="project" value="UniProtKB-KW"/>
</dbReference>
<evidence type="ECO:0000256" key="3">
    <source>
        <dbReference type="ARBA" id="ARBA00022741"/>
    </source>
</evidence>
<evidence type="ECO:0000313" key="8">
    <source>
        <dbReference type="Proteomes" id="UP001234216"/>
    </source>
</evidence>
<dbReference type="InterPro" id="IPR003593">
    <property type="entry name" value="AAA+_ATPase"/>
</dbReference>
<dbReference type="AlphaFoldDB" id="A0AAW8FSV2"/>
<dbReference type="InterPro" id="IPR027417">
    <property type="entry name" value="P-loop_NTPase"/>
</dbReference>
<dbReference type="PROSITE" id="PS50893">
    <property type="entry name" value="ABC_TRANSPORTER_2"/>
    <property type="match status" value="1"/>
</dbReference>
<comment type="caution">
    <text evidence="7">The sequence shown here is derived from an EMBL/GenBank/DDBJ whole genome shotgun (WGS) entry which is preliminary data.</text>
</comment>
<comment type="similarity">
    <text evidence="1">Belongs to the ABC transporter superfamily.</text>
</comment>
<protein>
    <submittedName>
        <fullName evidence="7">ABC-2 type transport system ATP-binding protein</fullName>
    </submittedName>
</protein>
<dbReference type="Proteomes" id="UP001234216">
    <property type="component" value="Unassembled WGS sequence"/>
</dbReference>
<feature type="region of interest" description="Disordered" evidence="5">
    <location>
        <begin position="217"/>
        <end position="245"/>
    </location>
</feature>
<feature type="compositionally biased region" description="Basic and acidic residues" evidence="5">
    <location>
        <begin position="220"/>
        <end position="237"/>
    </location>
</feature>
<evidence type="ECO:0000256" key="4">
    <source>
        <dbReference type="ARBA" id="ARBA00022840"/>
    </source>
</evidence>
<proteinExistence type="inferred from homology"/>
<gene>
    <name evidence="7" type="ORF">QFZ22_008779</name>
</gene>
<evidence type="ECO:0000256" key="5">
    <source>
        <dbReference type="SAM" id="MobiDB-lite"/>
    </source>
</evidence>
<reference evidence="7" key="1">
    <citation type="submission" date="2023-07" db="EMBL/GenBank/DDBJ databases">
        <title>Comparative genomics of wheat-associated soil bacteria to identify genetic determinants of phenazine resistance.</title>
        <authorList>
            <person name="Mouncey N."/>
        </authorList>
    </citation>
    <scope>NUCLEOTIDE SEQUENCE</scope>
    <source>
        <strain evidence="7">V4I22</strain>
    </source>
</reference>
<name>A0AAW8FSV2_9ACTN</name>
<dbReference type="Pfam" id="PF00005">
    <property type="entry name" value="ABC_tran"/>
    <property type="match status" value="1"/>
</dbReference>
<evidence type="ECO:0000256" key="1">
    <source>
        <dbReference type="ARBA" id="ARBA00005417"/>
    </source>
</evidence>
<dbReference type="InterPro" id="IPR003439">
    <property type="entry name" value="ABC_transporter-like_ATP-bd"/>
</dbReference>
<evidence type="ECO:0000313" key="7">
    <source>
        <dbReference type="EMBL" id="MDQ0912794.1"/>
    </source>
</evidence>
<organism evidence="7 8">
    <name type="scientific">Streptomyces canus</name>
    <dbReference type="NCBI Taxonomy" id="58343"/>
    <lineage>
        <taxon>Bacteria</taxon>
        <taxon>Bacillati</taxon>
        <taxon>Actinomycetota</taxon>
        <taxon>Actinomycetes</taxon>
        <taxon>Kitasatosporales</taxon>
        <taxon>Streptomycetaceae</taxon>
        <taxon>Streptomyces</taxon>
        <taxon>Streptomyces aurantiacus group</taxon>
    </lineage>
</organism>
<dbReference type="Gene3D" id="3.40.50.300">
    <property type="entry name" value="P-loop containing nucleotide triphosphate hydrolases"/>
    <property type="match status" value="1"/>
</dbReference>
<dbReference type="EMBL" id="JAUSZV010000005">
    <property type="protein sequence ID" value="MDQ0912794.1"/>
    <property type="molecule type" value="Genomic_DNA"/>
</dbReference>
<keyword evidence="2" id="KW-0813">Transport</keyword>
<dbReference type="PANTHER" id="PTHR43335">
    <property type="entry name" value="ABC TRANSPORTER, ATP-BINDING PROTEIN"/>
    <property type="match status" value="1"/>
</dbReference>
<evidence type="ECO:0000256" key="2">
    <source>
        <dbReference type="ARBA" id="ARBA00022448"/>
    </source>
</evidence>
<sequence>MIEVRALMKRYGDTVAVDGLGFEVRPGAVTGFIGPNGSGKSTTMRMIMGLDRPDTGTARVNGRRYQELSRPLREVGALLEARTYHPGRSARNHLTALAAGNGIPRSRVDAVLATVGLTDVARKRAGGFTLGMSQRLGIAAALLGDPAVLLFDEPVNGLDPEGVRWIRTLMKSLAAEGRTVLLSSHLISEMALTADHLIVIGRGRLLADTSVGELTANGRSLEDQARPTELRGREPEGAGRSAVSGGLNARSGYRISTTSVLVWTCQSSAARLCRATLRALSENSAVPPPPRWNDEGQSP</sequence>
<dbReference type="SUPFAM" id="SSF52540">
    <property type="entry name" value="P-loop containing nucleoside triphosphate hydrolases"/>
    <property type="match status" value="1"/>
</dbReference>
<keyword evidence="4 7" id="KW-0067">ATP-binding</keyword>